<comment type="caution">
    <text evidence="1">The sequence shown here is derived from an EMBL/GenBank/DDBJ whole genome shotgun (WGS) entry which is preliminary data.</text>
</comment>
<dbReference type="Proteomes" id="UP000284706">
    <property type="component" value="Unassembled WGS sequence"/>
</dbReference>
<reference evidence="1 2" key="1">
    <citation type="journal article" date="2018" name="Evol. Lett.">
        <title>Horizontal gene cluster transfer increased hallucinogenic mushroom diversity.</title>
        <authorList>
            <person name="Reynolds H.T."/>
            <person name="Vijayakumar V."/>
            <person name="Gluck-Thaler E."/>
            <person name="Korotkin H.B."/>
            <person name="Matheny P.B."/>
            <person name="Slot J.C."/>
        </authorList>
    </citation>
    <scope>NUCLEOTIDE SEQUENCE [LARGE SCALE GENOMIC DNA]</scope>
    <source>
        <strain evidence="1 2">SRW20</strain>
    </source>
</reference>
<dbReference type="InParanoid" id="A0A409WZF4"/>
<dbReference type="AlphaFoldDB" id="A0A409WZF4"/>
<accession>A0A409WZF4</accession>
<gene>
    <name evidence="1" type="ORF">CVT26_010561</name>
</gene>
<dbReference type="EMBL" id="NHYE01004561">
    <property type="protein sequence ID" value="PPQ83866.1"/>
    <property type="molecule type" value="Genomic_DNA"/>
</dbReference>
<proteinExistence type="predicted"/>
<evidence type="ECO:0000313" key="2">
    <source>
        <dbReference type="Proteomes" id="UP000284706"/>
    </source>
</evidence>
<protein>
    <submittedName>
        <fullName evidence="1">Uncharacterized protein</fullName>
    </submittedName>
</protein>
<evidence type="ECO:0000313" key="1">
    <source>
        <dbReference type="EMBL" id="PPQ83866.1"/>
    </source>
</evidence>
<dbReference type="OrthoDB" id="3121424at2759"/>
<sequence>MDSFKTDFEKQLIDEQLHAANMTTFRPYPFPGRLVEIPYPLSEQGRPLAPHRLPDYCRTHQFDLPSCFHGKETKLTIKDASEAAECYVTLECNVRTSGEEPCPFLINLSALLRDDDDYMEFCLYRRLSDSRKRVLHCHYLLRT</sequence>
<organism evidence="1 2">
    <name type="scientific">Gymnopilus dilepis</name>
    <dbReference type="NCBI Taxonomy" id="231916"/>
    <lineage>
        <taxon>Eukaryota</taxon>
        <taxon>Fungi</taxon>
        <taxon>Dikarya</taxon>
        <taxon>Basidiomycota</taxon>
        <taxon>Agaricomycotina</taxon>
        <taxon>Agaricomycetes</taxon>
        <taxon>Agaricomycetidae</taxon>
        <taxon>Agaricales</taxon>
        <taxon>Agaricineae</taxon>
        <taxon>Hymenogastraceae</taxon>
        <taxon>Gymnopilus</taxon>
    </lineage>
</organism>
<keyword evidence="2" id="KW-1185">Reference proteome</keyword>
<name>A0A409WZF4_9AGAR</name>